<sequence>MSTTFSTTTNTSQSSTPNRQGVNGLVDHTYRQVATQFKEDIKGKHSSAVPFLDFVHHVWGLDRALAQKNEWELLSEKLSQYDNTKCEPQLYEPFAAMAEALIQEVEKVFGEASDEAKETSLYFWNHLGLGALKTSATCRKLNMLAIDVIFSSLHPVWLFVRQVLEFKWTSDSKSISTGDTPNTFMSSFAEASTSSACTGSSSRLSDGFAIPSLPTSAVAAASGIPLNADPSLPSPSVTPTEAVFDCSQITKLSPASSHKRKSAHSHVTGKAKQARTDAAQNPVIKKVKADVLQLAI</sequence>
<name>A0A9P7KI36_9AGAR</name>
<keyword evidence="3" id="KW-1185">Reference proteome</keyword>
<proteinExistence type="predicted"/>
<reference evidence="2" key="1">
    <citation type="submission" date="2021-02" db="EMBL/GenBank/DDBJ databases">
        <authorList>
            <person name="Nieuwenhuis M."/>
            <person name="Van De Peppel L.J.J."/>
        </authorList>
    </citation>
    <scope>NUCLEOTIDE SEQUENCE</scope>
    <source>
        <strain evidence="2">D49</strain>
    </source>
</reference>
<dbReference type="EMBL" id="JABCKI010001175">
    <property type="protein sequence ID" value="KAG5649320.1"/>
    <property type="molecule type" value="Genomic_DNA"/>
</dbReference>
<evidence type="ECO:0000256" key="1">
    <source>
        <dbReference type="SAM" id="MobiDB-lite"/>
    </source>
</evidence>
<dbReference type="Proteomes" id="UP000717328">
    <property type="component" value="Unassembled WGS sequence"/>
</dbReference>
<dbReference type="OrthoDB" id="5569250at2759"/>
<feature type="region of interest" description="Disordered" evidence="1">
    <location>
        <begin position="1"/>
        <end position="23"/>
    </location>
</feature>
<protein>
    <submittedName>
        <fullName evidence="2">Uncharacterized protein</fullName>
    </submittedName>
</protein>
<accession>A0A9P7KI36</accession>
<feature type="region of interest" description="Disordered" evidence="1">
    <location>
        <begin position="253"/>
        <end position="280"/>
    </location>
</feature>
<dbReference type="AlphaFoldDB" id="A0A9P7KI36"/>
<organism evidence="2 3">
    <name type="scientific">Sphagnurus paluster</name>
    <dbReference type="NCBI Taxonomy" id="117069"/>
    <lineage>
        <taxon>Eukaryota</taxon>
        <taxon>Fungi</taxon>
        <taxon>Dikarya</taxon>
        <taxon>Basidiomycota</taxon>
        <taxon>Agaricomycotina</taxon>
        <taxon>Agaricomycetes</taxon>
        <taxon>Agaricomycetidae</taxon>
        <taxon>Agaricales</taxon>
        <taxon>Tricholomatineae</taxon>
        <taxon>Lyophyllaceae</taxon>
        <taxon>Sphagnurus</taxon>
    </lineage>
</organism>
<gene>
    <name evidence="2" type="ORF">H0H81_004636</name>
</gene>
<feature type="compositionally biased region" description="Basic residues" evidence="1">
    <location>
        <begin position="257"/>
        <end position="273"/>
    </location>
</feature>
<feature type="compositionally biased region" description="Low complexity" evidence="1">
    <location>
        <begin position="1"/>
        <end position="16"/>
    </location>
</feature>
<comment type="caution">
    <text evidence="2">The sequence shown here is derived from an EMBL/GenBank/DDBJ whole genome shotgun (WGS) entry which is preliminary data.</text>
</comment>
<evidence type="ECO:0000313" key="2">
    <source>
        <dbReference type="EMBL" id="KAG5649320.1"/>
    </source>
</evidence>
<evidence type="ECO:0000313" key="3">
    <source>
        <dbReference type="Proteomes" id="UP000717328"/>
    </source>
</evidence>
<reference evidence="2" key="2">
    <citation type="submission" date="2021-10" db="EMBL/GenBank/DDBJ databases">
        <title>Phylogenomics reveals ancestral predisposition of the termite-cultivated fungus Termitomyces towards a domesticated lifestyle.</title>
        <authorList>
            <person name="Auxier B."/>
            <person name="Grum-Grzhimaylo A."/>
            <person name="Cardenas M.E."/>
            <person name="Lodge J.D."/>
            <person name="Laessoe T."/>
            <person name="Pedersen O."/>
            <person name="Smith M.E."/>
            <person name="Kuyper T.W."/>
            <person name="Franco-Molano E.A."/>
            <person name="Baroni T.J."/>
            <person name="Aanen D.K."/>
        </authorList>
    </citation>
    <scope>NUCLEOTIDE SEQUENCE</scope>
    <source>
        <strain evidence="2">D49</strain>
    </source>
</reference>